<evidence type="ECO:0000259" key="1">
    <source>
        <dbReference type="Pfam" id="PF08454"/>
    </source>
</evidence>
<dbReference type="OrthoDB" id="76898at2759"/>
<feature type="domain" description="RyR/IP3R Homology associated" evidence="1">
    <location>
        <begin position="2"/>
        <end position="38"/>
    </location>
</feature>
<name>A0A0L0F7N0_9EUKA</name>
<dbReference type="Pfam" id="PF08454">
    <property type="entry name" value="RIH_assoc"/>
    <property type="match status" value="1"/>
</dbReference>
<keyword evidence="3" id="KW-1185">Reference proteome</keyword>
<protein>
    <recommendedName>
        <fullName evidence="1">RyR/IP3R Homology associated domain-containing protein</fullName>
    </recommendedName>
</protein>
<sequence>MVNACLITLTEFCQGPCTANQDAIITHESHCIDVIGSLITSDAGLMVKGRFDLVLSLK</sequence>
<dbReference type="GeneID" id="25915261"/>
<feature type="non-terminal residue" evidence="2">
    <location>
        <position position="58"/>
    </location>
</feature>
<evidence type="ECO:0000313" key="2">
    <source>
        <dbReference type="EMBL" id="KNC72684.1"/>
    </source>
</evidence>
<dbReference type="Proteomes" id="UP000054560">
    <property type="component" value="Unassembled WGS sequence"/>
</dbReference>
<dbReference type="STRING" id="667725.A0A0L0F7N0"/>
<evidence type="ECO:0000313" key="3">
    <source>
        <dbReference type="Proteomes" id="UP000054560"/>
    </source>
</evidence>
<dbReference type="EMBL" id="KQ246656">
    <property type="protein sequence ID" value="KNC72684.1"/>
    <property type="molecule type" value="Genomic_DNA"/>
</dbReference>
<dbReference type="AlphaFoldDB" id="A0A0L0F7N0"/>
<proteinExistence type="predicted"/>
<accession>A0A0L0F7N0</accession>
<gene>
    <name evidence="2" type="ORF">SARC_14757</name>
</gene>
<dbReference type="RefSeq" id="XP_014146586.1">
    <property type="nucleotide sequence ID" value="XM_014291111.1"/>
</dbReference>
<reference evidence="2 3" key="1">
    <citation type="submission" date="2011-02" db="EMBL/GenBank/DDBJ databases">
        <title>The Genome Sequence of Sphaeroforma arctica JP610.</title>
        <authorList>
            <consortium name="The Broad Institute Genome Sequencing Platform"/>
            <person name="Russ C."/>
            <person name="Cuomo C."/>
            <person name="Young S.K."/>
            <person name="Zeng Q."/>
            <person name="Gargeya S."/>
            <person name="Alvarado L."/>
            <person name="Berlin A."/>
            <person name="Chapman S.B."/>
            <person name="Chen Z."/>
            <person name="Freedman E."/>
            <person name="Gellesch M."/>
            <person name="Goldberg J."/>
            <person name="Griggs A."/>
            <person name="Gujja S."/>
            <person name="Heilman E."/>
            <person name="Heiman D."/>
            <person name="Howarth C."/>
            <person name="Mehta T."/>
            <person name="Neiman D."/>
            <person name="Pearson M."/>
            <person name="Roberts A."/>
            <person name="Saif S."/>
            <person name="Shea T."/>
            <person name="Shenoy N."/>
            <person name="Sisk P."/>
            <person name="Stolte C."/>
            <person name="Sykes S."/>
            <person name="White J."/>
            <person name="Yandava C."/>
            <person name="Burger G."/>
            <person name="Gray M.W."/>
            <person name="Holland P.W.H."/>
            <person name="King N."/>
            <person name="Lang F.B.F."/>
            <person name="Roger A.J."/>
            <person name="Ruiz-Trillo I."/>
            <person name="Haas B."/>
            <person name="Nusbaum C."/>
            <person name="Birren B."/>
        </authorList>
    </citation>
    <scope>NUCLEOTIDE SEQUENCE [LARGE SCALE GENOMIC DNA]</scope>
    <source>
        <strain evidence="2 3">JP610</strain>
    </source>
</reference>
<dbReference type="eggNOG" id="KOG3533">
    <property type="taxonomic scope" value="Eukaryota"/>
</dbReference>
<dbReference type="InterPro" id="IPR013662">
    <property type="entry name" value="RIH_assoc-dom"/>
</dbReference>
<organism evidence="2 3">
    <name type="scientific">Sphaeroforma arctica JP610</name>
    <dbReference type="NCBI Taxonomy" id="667725"/>
    <lineage>
        <taxon>Eukaryota</taxon>
        <taxon>Ichthyosporea</taxon>
        <taxon>Ichthyophonida</taxon>
        <taxon>Sphaeroforma</taxon>
    </lineage>
</organism>